<evidence type="ECO:0000256" key="1">
    <source>
        <dbReference type="SAM" id="MobiDB-lite"/>
    </source>
</evidence>
<dbReference type="Gene3D" id="1.25.40.10">
    <property type="entry name" value="Tetratricopeptide repeat domain"/>
    <property type="match status" value="2"/>
</dbReference>
<dbReference type="InterPro" id="IPR011990">
    <property type="entry name" value="TPR-like_helical_dom_sf"/>
</dbReference>
<evidence type="ECO:0000259" key="2">
    <source>
        <dbReference type="Pfam" id="PF12770"/>
    </source>
</evidence>
<reference evidence="3 4" key="1">
    <citation type="submission" date="2019-03" db="EMBL/GenBank/DDBJ databases">
        <title>Paraburkholderia sp. 7MH5, isolated from subtropical forest soil.</title>
        <authorList>
            <person name="Gao Z.-H."/>
            <person name="Qiu L.-H."/>
        </authorList>
    </citation>
    <scope>NUCLEOTIDE SEQUENCE [LARGE SCALE GENOMIC DNA]</scope>
    <source>
        <strain evidence="3 4">7MH5</strain>
    </source>
</reference>
<gene>
    <name evidence="3" type="ORF">E1956_17085</name>
</gene>
<organism evidence="3 4">
    <name type="scientific">Paraburkholderia pallida</name>
    <dbReference type="NCBI Taxonomy" id="2547399"/>
    <lineage>
        <taxon>Bacteria</taxon>
        <taxon>Pseudomonadati</taxon>
        <taxon>Pseudomonadota</taxon>
        <taxon>Betaproteobacteria</taxon>
        <taxon>Burkholderiales</taxon>
        <taxon>Burkholderiaceae</taxon>
        <taxon>Paraburkholderia</taxon>
    </lineage>
</organism>
<feature type="domain" description="CHAT" evidence="2">
    <location>
        <begin position="524"/>
        <end position="791"/>
    </location>
</feature>
<feature type="compositionally biased region" description="Basic and acidic residues" evidence="1">
    <location>
        <begin position="128"/>
        <end position="137"/>
    </location>
</feature>
<dbReference type="Proteomes" id="UP000295727">
    <property type="component" value="Chromosome 2"/>
</dbReference>
<dbReference type="Pfam" id="PF12770">
    <property type="entry name" value="CHAT"/>
    <property type="match status" value="1"/>
</dbReference>
<dbReference type="AlphaFoldDB" id="A0A4P7CSP2"/>
<dbReference type="OrthoDB" id="9771112at2"/>
<dbReference type="PANTHER" id="PTHR10098:SF108">
    <property type="entry name" value="TETRATRICOPEPTIDE REPEAT PROTEIN 28"/>
    <property type="match status" value="1"/>
</dbReference>
<protein>
    <submittedName>
        <fullName evidence="3">CHAT domain-containing protein</fullName>
    </submittedName>
</protein>
<evidence type="ECO:0000313" key="3">
    <source>
        <dbReference type="EMBL" id="QBQ98960.1"/>
    </source>
</evidence>
<name>A0A4P7CSP2_9BURK</name>
<dbReference type="KEGG" id="ppai:E1956_17085"/>
<accession>A0A4P7CSP2</accession>
<dbReference type="PANTHER" id="PTHR10098">
    <property type="entry name" value="RAPSYN-RELATED"/>
    <property type="match status" value="1"/>
</dbReference>
<dbReference type="EMBL" id="CP038149">
    <property type="protein sequence ID" value="QBQ98960.1"/>
    <property type="molecule type" value="Genomic_DNA"/>
</dbReference>
<proteinExistence type="predicted"/>
<keyword evidence="4" id="KW-1185">Reference proteome</keyword>
<feature type="compositionally biased region" description="Low complexity" evidence="1">
    <location>
        <begin position="96"/>
        <end position="112"/>
    </location>
</feature>
<dbReference type="SMART" id="SM00028">
    <property type="entry name" value="TPR"/>
    <property type="match status" value="4"/>
</dbReference>
<feature type="region of interest" description="Disordered" evidence="1">
    <location>
        <begin position="96"/>
        <end position="137"/>
    </location>
</feature>
<sequence length="801" mass="84916">MARRTCSGCALRARSRDVSFPQESEVNELEHLLAAEQAAAGCTSRARTAHATLAKVTAATLCALLLGIAAPPGASAADSGASAVNGAAPAAAKKTVNGATTGAATSATRPGADASAAGLAPESQGFREAAERERDAETLKSLTDEGRLLLSRDHVALPAYDYCSMSVAAAERGDFRDSINAAARALVVAERTDNADLVALSKRDLAIAYSYAGDLDDADKYAHEALASNPKQPDQVFAPANKVLGDVALRRGDAHAALAAYDDALLTASPRFKPLVLLSIVNAQIAVGDTAAARQTLDKAGPPASADLAPAYGRIEGKLLLAEGKPADALKVYQAQLIGTGGGASEASYDNLWVHEGIGRAYLALGDKDHARAAYLQAVDDSEKIRARFRSDEFKTGLFGDTQSVFEEAIKLTVDAGDYESAWNLSERSRARALLDVVRNRVDAGVDDQQLNGTVPTLQAVRDALRPDEAIIEYHSLKDTLVVWVIRKSGLSGHTLPLKRADIDTAVTDVRNAIVHRSKNAITYGDKLYALLIAPLALQPEERLIIVPHGALHYLPFQALHGPGGFLIEQHPIALEPSASIAMQLEARRQKVASNLVAFGNPQIAPAYALPGAQAEVEGIAPLFATKELFLQSAATRAQFRESAPGGRVLHVATHAQADTIDPLHSRILLAPATQPADGPDSLLALDVYNLKLDNVALVTLSACETGLGRIARGDEILGFTRAFFYAGATSLIVSMWPVADESTAITMRTFYSQLAQGKEAIDAMRAAQLAVMKEPRFAHPFFWAPFDLMGGWRLSIARGS</sequence>
<dbReference type="InterPro" id="IPR019734">
    <property type="entry name" value="TPR_rpt"/>
</dbReference>
<evidence type="ECO:0000313" key="4">
    <source>
        <dbReference type="Proteomes" id="UP000295727"/>
    </source>
</evidence>
<dbReference type="InterPro" id="IPR024983">
    <property type="entry name" value="CHAT_dom"/>
</dbReference>
<dbReference type="SUPFAM" id="SSF48452">
    <property type="entry name" value="TPR-like"/>
    <property type="match status" value="1"/>
</dbReference>